<keyword evidence="3" id="KW-1185">Reference proteome</keyword>
<sequence length="338" mass="36725">MTSRGYQSSLNAPPQVFAKNACLDAPCQLIANNTFPEAERVHLARLLSSGLHDVALPTIRVCLELVNLTLPIPRLIQRIHLSDAAPGDTPLCTHFSNFLCEDLKVKSEEVVLRVVGVVAYDELKSLYIGGPRAWKSIGQPTSGDMLLAMMSVLLPPLPPCRASVDEDEAQSEEGTGLGLKARRAAWYRLRTRRMRFPPGYAAAAARGRSRGFVIATVRARGKGESEGEGGGGQPDGDSYMKDDATPGSASWRVRVHDPASRDAWPGGPRSVFRTTHIRVGVDEYLIRTTREPSDDLSVSALLAAGSIAHFYSCKSPSCLGARSLPSHYYHLGSRLDFD</sequence>
<accession>A0AAD6VPU9</accession>
<gene>
    <name evidence="2" type="ORF">GGX14DRAFT_560687</name>
</gene>
<protein>
    <submittedName>
        <fullName evidence="2">Uncharacterized protein</fullName>
    </submittedName>
</protein>
<dbReference type="Proteomes" id="UP001219525">
    <property type="component" value="Unassembled WGS sequence"/>
</dbReference>
<dbReference type="EMBL" id="JARJCW010000012">
    <property type="protein sequence ID" value="KAJ7218353.1"/>
    <property type="molecule type" value="Genomic_DNA"/>
</dbReference>
<name>A0AAD6VPU9_9AGAR</name>
<feature type="region of interest" description="Disordered" evidence="1">
    <location>
        <begin position="218"/>
        <end position="252"/>
    </location>
</feature>
<dbReference type="AlphaFoldDB" id="A0AAD6VPU9"/>
<evidence type="ECO:0000313" key="3">
    <source>
        <dbReference type="Proteomes" id="UP001219525"/>
    </source>
</evidence>
<proteinExistence type="predicted"/>
<evidence type="ECO:0000256" key="1">
    <source>
        <dbReference type="SAM" id="MobiDB-lite"/>
    </source>
</evidence>
<evidence type="ECO:0000313" key="2">
    <source>
        <dbReference type="EMBL" id="KAJ7218353.1"/>
    </source>
</evidence>
<reference evidence="2" key="1">
    <citation type="submission" date="2023-03" db="EMBL/GenBank/DDBJ databases">
        <title>Massive genome expansion in bonnet fungi (Mycena s.s.) driven by repeated elements and novel gene families across ecological guilds.</title>
        <authorList>
            <consortium name="Lawrence Berkeley National Laboratory"/>
            <person name="Harder C.B."/>
            <person name="Miyauchi S."/>
            <person name="Viragh M."/>
            <person name="Kuo A."/>
            <person name="Thoen E."/>
            <person name="Andreopoulos B."/>
            <person name="Lu D."/>
            <person name="Skrede I."/>
            <person name="Drula E."/>
            <person name="Henrissat B."/>
            <person name="Morin E."/>
            <person name="Kohler A."/>
            <person name="Barry K."/>
            <person name="LaButti K."/>
            <person name="Morin E."/>
            <person name="Salamov A."/>
            <person name="Lipzen A."/>
            <person name="Mereny Z."/>
            <person name="Hegedus B."/>
            <person name="Baldrian P."/>
            <person name="Stursova M."/>
            <person name="Weitz H."/>
            <person name="Taylor A."/>
            <person name="Grigoriev I.V."/>
            <person name="Nagy L.G."/>
            <person name="Martin F."/>
            <person name="Kauserud H."/>
        </authorList>
    </citation>
    <scope>NUCLEOTIDE SEQUENCE</scope>
    <source>
        <strain evidence="2">9144</strain>
    </source>
</reference>
<organism evidence="2 3">
    <name type="scientific">Mycena pura</name>
    <dbReference type="NCBI Taxonomy" id="153505"/>
    <lineage>
        <taxon>Eukaryota</taxon>
        <taxon>Fungi</taxon>
        <taxon>Dikarya</taxon>
        <taxon>Basidiomycota</taxon>
        <taxon>Agaricomycotina</taxon>
        <taxon>Agaricomycetes</taxon>
        <taxon>Agaricomycetidae</taxon>
        <taxon>Agaricales</taxon>
        <taxon>Marasmiineae</taxon>
        <taxon>Mycenaceae</taxon>
        <taxon>Mycena</taxon>
    </lineage>
</organism>
<comment type="caution">
    <text evidence="2">The sequence shown here is derived from an EMBL/GenBank/DDBJ whole genome shotgun (WGS) entry which is preliminary data.</text>
</comment>